<dbReference type="Proteomes" id="UP001201980">
    <property type="component" value="Unassembled WGS sequence"/>
</dbReference>
<keyword evidence="3" id="KW-1185">Reference proteome</keyword>
<dbReference type="AlphaFoldDB" id="A0AAD5RJS3"/>
<organism evidence="2 3">
    <name type="scientific">Zalerion maritima</name>
    <dbReference type="NCBI Taxonomy" id="339359"/>
    <lineage>
        <taxon>Eukaryota</taxon>
        <taxon>Fungi</taxon>
        <taxon>Dikarya</taxon>
        <taxon>Ascomycota</taxon>
        <taxon>Pezizomycotina</taxon>
        <taxon>Sordariomycetes</taxon>
        <taxon>Lulworthiomycetidae</taxon>
        <taxon>Lulworthiales</taxon>
        <taxon>Lulworthiaceae</taxon>
        <taxon>Zalerion</taxon>
    </lineage>
</organism>
<dbReference type="EMBL" id="JAKWBI020000344">
    <property type="protein sequence ID" value="KAJ2896230.1"/>
    <property type="molecule type" value="Genomic_DNA"/>
</dbReference>
<comment type="caution">
    <text evidence="2">The sequence shown here is derived from an EMBL/GenBank/DDBJ whole genome shotgun (WGS) entry which is preliminary data.</text>
</comment>
<protein>
    <submittedName>
        <fullName evidence="2">Uncharacterized protein</fullName>
    </submittedName>
</protein>
<evidence type="ECO:0000313" key="2">
    <source>
        <dbReference type="EMBL" id="KAJ2896230.1"/>
    </source>
</evidence>
<reference evidence="2" key="1">
    <citation type="submission" date="2022-07" db="EMBL/GenBank/DDBJ databases">
        <title>Draft genome sequence of Zalerion maritima ATCC 34329, a (micro)plastics degrading marine fungus.</title>
        <authorList>
            <person name="Paco A."/>
            <person name="Goncalves M.F.M."/>
            <person name="Rocha-Santos T.A.P."/>
            <person name="Alves A."/>
        </authorList>
    </citation>
    <scope>NUCLEOTIDE SEQUENCE</scope>
    <source>
        <strain evidence="2">ATCC 34329</strain>
    </source>
</reference>
<evidence type="ECO:0000256" key="1">
    <source>
        <dbReference type="SAM" id="MobiDB-lite"/>
    </source>
</evidence>
<proteinExistence type="predicted"/>
<gene>
    <name evidence="2" type="ORF">MKZ38_005724</name>
</gene>
<accession>A0AAD5RJS3</accession>
<evidence type="ECO:0000313" key="3">
    <source>
        <dbReference type="Proteomes" id="UP001201980"/>
    </source>
</evidence>
<name>A0AAD5RJS3_9PEZI</name>
<sequence>MYDNNVFAVFTAFDQRNMASSAFRLSHNSQWFRKAEGGVAEEPTIDSRETTPAPGPPCDDAQSEEVNENRNDNSGPGAVDRLVVTFDQLREKLHDGIQLGTDPKVSHILLGHRGTKGISGRQCNVVVDDELLRRRDTWILAYGPGPGAANRFGLTTIHAGTLAVEIEFPNHAAAHPEYVKNLQAFADRCAAAAEARAEVPAVEGLGLDSEPATQAATEAPTPGDRLIYYKGKRVGKREFGEVHLVFRARDGLVFAAKTFKPLLNKRKREEELPAWLTKIQRESLL</sequence>
<feature type="region of interest" description="Disordered" evidence="1">
    <location>
        <begin position="35"/>
        <end position="79"/>
    </location>
</feature>